<dbReference type="Pfam" id="PF12697">
    <property type="entry name" value="Abhydrolase_6"/>
    <property type="match status" value="1"/>
</dbReference>
<evidence type="ECO:0000259" key="1">
    <source>
        <dbReference type="Pfam" id="PF12697"/>
    </source>
</evidence>
<reference evidence="3" key="1">
    <citation type="submission" date="2016-10" db="EMBL/GenBank/DDBJ databases">
        <authorList>
            <person name="Varghese N."/>
            <person name="Submissions S."/>
        </authorList>
    </citation>
    <scope>NUCLEOTIDE SEQUENCE [LARGE SCALE GENOMIC DNA]</scope>
    <source>
        <strain evidence="3">NLAE-zl-G277</strain>
    </source>
</reference>
<dbReference type="InterPro" id="IPR000073">
    <property type="entry name" value="AB_hydrolase_1"/>
</dbReference>
<organism evidence="2 3">
    <name type="scientific">Enterocloster lavalensis</name>
    <dbReference type="NCBI Taxonomy" id="460384"/>
    <lineage>
        <taxon>Bacteria</taxon>
        <taxon>Bacillati</taxon>
        <taxon>Bacillota</taxon>
        <taxon>Clostridia</taxon>
        <taxon>Lachnospirales</taxon>
        <taxon>Lachnospiraceae</taxon>
        <taxon>Enterocloster</taxon>
    </lineage>
</organism>
<sequence length="251" mass="27846">MVHLLKYIGGPLKPKEPTVLFIPGGLTSPAVFEGLGIFLPCQSAAIDWLMSDAPWELDIIGRRILDFVKEYDLGPTILCGYSAGGIIAMSAAIADQEGLVQGLLLSNTGANTLGHSDPDLPKNIQKSWPDHDLIDRFIKRCFARKCPEALYSILYEYAFRVPKEAAYACTASVRTIDLEPCLKDIQCPVLLAHGKDDQVRRQCHVDVLKNGIPNIELCYLDGGHTVMVEAHTQYLEKLLYFVSKIFTPKEK</sequence>
<dbReference type="AlphaFoldDB" id="A0A1I0JQT6"/>
<evidence type="ECO:0000313" key="2">
    <source>
        <dbReference type="EMBL" id="SEU12782.1"/>
    </source>
</evidence>
<feature type="domain" description="AB hydrolase-1" evidence="1">
    <location>
        <begin position="19"/>
        <end position="232"/>
    </location>
</feature>
<proteinExistence type="predicted"/>
<gene>
    <name evidence="2" type="ORF">SAMN05216313_13420</name>
</gene>
<dbReference type="RefSeq" id="WP_092369774.1">
    <property type="nucleotide sequence ID" value="NZ_FOIM01000034.1"/>
</dbReference>
<dbReference type="Proteomes" id="UP000198508">
    <property type="component" value="Unassembled WGS sequence"/>
</dbReference>
<name>A0A1I0JQT6_9FIRM</name>
<evidence type="ECO:0000313" key="3">
    <source>
        <dbReference type="Proteomes" id="UP000198508"/>
    </source>
</evidence>
<keyword evidence="3" id="KW-1185">Reference proteome</keyword>
<protein>
    <submittedName>
        <fullName evidence="2">Pimeloyl-ACP methyl ester carboxylesterase</fullName>
    </submittedName>
</protein>
<dbReference type="EMBL" id="FOIM01000034">
    <property type="protein sequence ID" value="SEU12782.1"/>
    <property type="molecule type" value="Genomic_DNA"/>
</dbReference>
<dbReference type="InterPro" id="IPR029058">
    <property type="entry name" value="AB_hydrolase_fold"/>
</dbReference>
<accession>A0A1I0JQT6</accession>
<dbReference type="STRING" id="460384.SAMN05216313_13420"/>
<dbReference type="SUPFAM" id="SSF53474">
    <property type="entry name" value="alpha/beta-Hydrolases"/>
    <property type="match status" value="1"/>
</dbReference>
<dbReference type="Gene3D" id="3.40.50.1820">
    <property type="entry name" value="alpha/beta hydrolase"/>
    <property type="match status" value="1"/>
</dbReference>
<dbReference type="PANTHER" id="PTHR46438">
    <property type="entry name" value="ALPHA/BETA-HYDROLASES SUPERFAMILY PROTEIN"/>
    <property type="match status" value="1"/>
</dbReference>